<accession>A0A068SF05</accession>
<proteinExistence type="predicted"/>
<keyword evidence="1" id="KW-1133">Transmembrane helix</keyword>
<feature type="transmembrane region" description="Helical" evidence="1">
    <location>
        <begin position="98"/>
        <end position="120"/>
    </location>
</feature>
<gene>
    <name evidence="2" type="ORF">LCOR_11715.1</name>
</gene>
<comment type="caution">
    <text evidence="2">The sequence shown here is derived from an EMBL/GenBank/DDBJ whole genome shotgun (WGS) entry which is preliminary data.</text>
</comment>
<keyword evidence="1" id="KW-0812">Transmembrane</keyword>
<evidence type="ECO:0000313" key="2">
    <source>
        <dbReference type="EMBL" id="CDH60938.1"/>
    </source>
</evidence>
<name>A0A068SF05_9FUNG</name>
<keyword evidence="3" id="KW-1185">Reference proteome</keyword>
<protein>
    <submittedName>
        <fullName evidence="2">Uncharacterized protein</fullName>
    </submittedName>
</protein>
<sequence length="164" mass="18317">MNGVDQHVEAHGLTKFHDGALPTPCFLPLPPILNWCPNQVQLQPANDCPASIYHVNATAVLIRLSLTEWQVHGVCTTRQHPFSLTLHVLLYAPLPQPIVTAFIPAVAISVPFIFNSVLYLQQHDALQPFLREQQMAIVQKQLDLRVTYGSLWMSPYQPSTTTTA</sequence>
<dbReference type="Proteomes" id="UP000027586">
    <property type="component" value="Unassembled WGS sequence"/>
</dbReference>
<evidence type="ECO:0000256" key="1">
    <source>
        <dbReference type="SAM" id="Phobius"/>
    </source>
</evidence>
<keyword evidence="1" id="KW-0472">Membrane</keyword>
<reference evidence="2" key="1">
    <citation type="submission" date="2013-08" db="EMBL/GenBank/DDBJ databases">
        <title>Gene expansion shapes genome architecture in the human pathogen Lichtheimia corymbifera: an evolutionary genomics analysis in the ancient terrestrial Mucorales (Mucoromycotina).</title>
        <authorList>
            <person name="Schwartze V.U."/>
            <person name="Winter S."/>
            <person name="Shelest E."/>
            <person name="Marcet-Houben M."/>
            <person name="Horn F."/>
            <person name="Wehner S."/>
            <person name="Hoffmann K."/>
            <person name="Riege K."/>
            <person name="Sammeth M."/>
            <person name="Nowrousian M."/>
            <person name="Valiante V."/>
            <person name="Linde J."/>
            <person name="Jacobsen I.D."/>
            <person name="Marz M."/>
            <person name="Brakhage A.A."/>
            <person name="Gabaldon T."/>
            <person name="Bocker S."/>
            <person name="Voigt K."/>
        </authorList>
    </citation>
    <scope>NUCLEOTIDE SEQUENCE [LARGE SCALE GENOMIC DNA]</scope>
    <source>
        <strain evidence="2">FSU 9682</strain>
    </source>
</reference>
<evidence type="ECO:0000313" key="3">
    <source>
        <dbReference type="Proteomes" id="UP000027586"/>
    </source>
</evidence>
<dbReference type="EMBL" id="CBTN010000116">
    <property type="protein sequence ID" value="CDH60938.1"/>
    <property type="molecule type" value="Genomic_DNA"/>
</dbReference>
<dbReference type="AlphaFoldDB" id="A0A068SF05"/>
<organism evidence="2 3">
    <name type="scientific">Lichtheimia corymbifera JMRC:FSU:9682</name>
    <dbReference type="NCBI Taxonomy" id="1263082"/>
    <lineage>
        <taxon>Eukaryota</taxon>
        <taxon>Fungi</taxon>
        <taxon>Fungi incertae sedis</taxon>
        <taxon>Mucoromycota</taxon>
        <taxon>Mucoromycotina</taxon>
        <taxon>Mucoromycetes</taxon>
        <taxon>Mucorales</taxon>
        <taxon>Lichtheimiaceae</taxon>
        <taxon>Lichtheimia</taxon>
    </lineage>
</organism>
<dbReference type="VEuPathDB" id="FungiDB:LCOR_11715.1"/>